<protein>
    <submittedName>
        <fullName evidence="1">Uncharacterized protein</fullName>
    </submittedName>
</protein>
<reference evidence="1 2" key="1">
    <citation type="journal article" date="2011" name="J. Bacteriol.">
        <title>Complete genome sequence of Mycoplasma haemofelis, a hemotropic mycoplasma.</title>
        <authorList>
            <person name="Barker E.N."/>
            <person name="Helps C.R."/>
            <person name="Peters I.R."/>
            <person name="Darby A.C."/>
            <person name="Radford A.D."/>
            <person name="Tasker S."/>
        </authorList>
    </citation>
    <scope>NUCLEOTIDE SEQUENCE [LARGE SCALE GENOMIC DNA]</scope>
    <source>
        <strain evidence="1 2">Langford 1</strain>
    </source>
</reference>
<dbReference type="Proteomes" id="UP000008637">
    <property type="component" value="Chromosome"/>
</dbReference>
<evidence type="ECO:0000313" key="1">
    <source>
        <dbReference type="EMBL" id="CBY93326.1"/>
    </source>
</evidence>
<dbReference type="KEGG" id="mha:HF1_13180"/>
<dbReference type="HOGENOM" id="CLU_098620_3_0_14"/>
<dbReference type="AlphaFoldDB" id="E8ZJK5"/>
<name>E8ZJK5_MYCHL</name>
<accession>E8ZJK5</accession>
<organism evidence="1 2">
    <name type="scientific">Mycoplasma haemofelis (strain Langford 1)</name>
    <name type="common">Haemobartonella felis</name>
    <dbReference type="NCBI Taxonomy" id="941640"/>
    <lineage>
        <taxon>Bacteria</taxon>
        <taxon>Bacillati</taxon>
        <taxon>Mycoplasmatota</taxon>
        <taxon>Mollicutes</taxon>
        <taxon>Mycoplasmataceae</taxon>
        <taxon>Mycoplasma</taxon>
    </lineage>
</organism>
<gene>
    <name evidence="1" type="ORF">HF1_13180</name>
</gene>
<dbReference type="EMBL" id="FR773153">
    <property type="protein sequence ID" value="CBY93326.1"/>
    <property type="molecule type" value="Genomic_DNA"/>
</dbReference>
<sequence>MNSLTTKGLIGLGGLSAVGGGIALSKPHLFPNKTTLRTVIENDGWTPLSASHRNEITEVLEAYKKRKPSVFSNFTGDENDASSKLLGVCKSLYEKTIEDSNKEDSLKKLRRWCVIPKTAKERLEYKGVSLFSTTVPSSPNTESAEWVEKSKTYTSEASNKFSDLSFSNEGDNDKAKKLRERCNTGLGTKSTDESFDNTLEQIKLWCSNSKN</sequence>
<keyword evidence="2" id="KW-1185">Reference proteome</keyword>
<proteinExistence type="predicted"/>
<evidence type="ECO:0000313" key="2">
    <source>
        <dbReference type="Proteomes" id="UP000008637"/>
    </source>
</evidence>